<name>A0A3N1PKI7_9GAMM</name>
<proteinExistence type="predicted"/>
<accession>A0A3N1PKI7</accession>
<evidence type="ECO:0000313" key="2">
    <source>
        <dbReference type="Proteomes" id="UP000268033"/>
    </source>
</evidence>
<reference evidence="1 2" key="1">
    <citation type="submission" date="2018-11" db="EMBL/GenBank/DDBJ databases">
        <title>Genomic Encyclopedia of Type Strains, Phase IV (KMG-IV): sequencing the most valuable type-strain genomes for metagenomic binning, comparative biology and taxonomic classification.</title>
        <authorList>
            <person name="Goeker M."/>
        </authorList>
    </citation>
    <scope>NUCLEOTIDE SEQUENCE [LARGE SCALE GENOMIC DNA]</scope>
    <source>
        <strain evidence="1 2">DSM 21945</strain>
    </source>
</reference>
<comment type="caution">
    <text evidence="1">The sequence shown here is derived from an EMBL/GenBank/DDBJ whole genome shotgun (WGS) entry which is preliminary data.</text>
</comment>
<dbReference type="RefSeq" id="WP_123421070.1">
    <property type="nucleotide sequence ID" value="NZ_JBLXAC010000001.1"/>
</dbReference>
<organism evidence="1 2">
    <name type="scientific">Gallaecimonas pentaromativorans</name>
    <dbReference type="NCBI Taxonomy" id="584787"/>
    <lineage>
        <taxon>Bacteria</taxon>
        <taxon>Pseudomonadati</taxon>
        <taxon>Pseudomonadota</taxon>
        <taxon>Gammaproteobacteria</taxon>
        <taxon>Enterobacterales</taxon>
        <taxon>Gallaecimonadaceae</taxon>
        <taxon>Gallaecimonas</taxon>
    </lineage>
</organism>
<dbReference type="EMBL" id="RJUL01000003">
    <property type="protein sequence ID" value="ROQ28629.1"/>
    <property type="molecule type" value="Genomic_DNA"/>
</dbReference>
<dbReference type="InterPro" id="IPR016541">
    <property type="entry name" value="UCP008505"/>
</dbReference>
<evidence type="ECO:0000313" key="1">
    <source>
        <dbReference type="EMBL" id="ROQ28629.1"/>
    </source>
</evidence>
<dbReference type="Proteomes" id="UP000268033">
    <property type="component" value="Unassembled WGS sequence"/>
</dbReference>
<sequence>MNYLMDANTYIQAKNVYYNMDFCPAFWDWLEKQFQAGQVMSIDNVYLELTDSTDTLSQWAKAHQAHFISVADTATQATFTDIANYVVSLKGKSPVDIANFLSKADPWLIAKAVTTGATVVTHEKVVDAASKKVKVPNICQQFNVSYINTFQLLTQLQAQFVLGN</sequence>
<keyword evidence="2" id="KW-1185">Reference proteome</keyword>
<dbReference type="AlphaFoldDB" id="A0A3N1PKI7"/>
<dbReference type="Pfam" id="PF14367">
    <property type="entry name" value="DUF4411"/>
    <property type="match status" value="1"/>
</dbReference>
<dbReference type="PIRSF" id="PIRSF008505">
    <property type="entry name" value="UCP008505"/>
    <property type="match status" value="1"/>
</dbReference>
<gene>
    <name evidence="1" type="ORF">EDC28_103222</name>
</gene>
<protein>
    <submittedName>
        <fullName evidence="1">Uncharacterized protein DUF4411</fullName>
    </submittedName>
</protein>